<keyword evidence="3" id="KW-1185">Reference proteome</keyword>
<reference evidence="2 3" key="1">
    <citation type="journal article" date="2021" name="Elife">
        <title>Chloroplast acquisition without the gene transfer in kleptoplastic sea slugs, Plakobranchus ocellatus.</title>
        <authorList>
            <person name="Maeda T."/>
            <person name="Takahashi S."/>
            <person name="Yoshida T."/>
            <person name="Shimamura S."/>
            <person name="Takaki Y."/>
            <person name="Nagai Y."/>
            <person name="Toyoda A."/>
            <person name="Suzuki Y."/>
            <person name="Arimoto A."/>
            <person name="Ishii H."/>
            <person name="Satoh N."/>
            <person name="Nishiyama T."/>
            <person name="Hasebe M."/>
            <person name="Maruyama T."/>
            <person name="Minagawa J."/>
            <person name="Obokata J."/>
            <person name="Shigenobu S."/>
        </authorList>
    </citation>
    <scope>NUCLEOTIDE SEQUENCE [LARGE SCALE GENOMIC DNA]</scope>
</reference>
<dbReference type="GO" id="GO:0000127">
    <property type="term" value="C:transcription factor TFIIIC complex"/>
    <property type="evidence" value="ECO:0007669"/>
    <property type="project" value="TreeGrafter"/>
</dbReference>
<name>A0AAV4BJB8_9GAST</name>
<feature type="domain" description="Transcription factor TFIIIC triple barrel" evidence="1">
    <location>
        <begin position="17"/>
        <end position="107"/>
    </location>
</feature>
<evidence type="ECO:0000259" key="1">
    <source>
        <dbReference type="Pfam" id="PF10419"/>
    </source>
</evidence>
<comment type="caution">
    <text evidence="2">The sequence shown here is derived from an EMBL/GenBank/DDBJ whole genome shotgun (WGS) entry which is preliminary data.</text>
</comment>
<proteinExistence type="predicted"/>
<dbReference type="PANTHER" id="PTHR21860">
    <property type="entry name" value="TRANSCRIPTION INITIATION FACTOR IIIC TFIIIC , POLYPEPTIDE 6-RELATED"/>
    <property type="match status" value="1"/>
</dbReference>
<dbReference type="InterPro" id="IPR042771">
    <property type="entry name" value="GTF3C6-like"/>
</dbReference>
<protein>
    <submittedName>
        <fullName evidence="2">General transcription factor 3c polypeptide 6-like</fullName>
    </submittedName>
</protein>
<dbReference type="PANTHER" id="PTHR21860:SF2">
    <property type="entry name" value="GENERAL TRANSCRIPTION FACTOR 3C POLYPEPTIDE 6"/>
    <property type="match status" value="1"/>
</dbReference>
<gene>
    <name evidence="2" type="ORF">PoB_004610000</name>
</gene>
<accession>A0AAV4BJB8</accession>
<evidence type="ECO:0000313" key="3">
    <source>
        <dbReference type="Proteomes" id="UP000735302"/>
    </source>
</evidence>
<dbReference type="Gene3D" id="2.60.40.4370">
    <property type="match status" value="1"/>
</dbReference>
<dbReference type="Proteomes" id="UP000735302">
    <property type="component" value="Unassembled WGS sequence"/>
</dbReference>
<dbReference type="AlphaFoldDB" id="A0AAV4BJB8"/>
<evidence type="ECO:0000313" key="2">
    <source>
        <dbReference type="EMBL" id="GFO19595.1"/>
    </source>
</evidence>
<dbReference type="Pfam" id="PF10419">
    <property type="entry name" value="TFIIIC_sub6"/>
    <property type="match status" value="1"/>
</dbReference>
<organism evidence="2 3">
    <name type="scientific">Plakobranchus ocellatus</name>
    <dbReference type="NCBI Taxonomy" id="259542"/>
    <lineage>
        <taxon>Eukaryota</taxon>
        <taxon>Metazoa</taxon>
        <taxon>Spiralia</taxon>
        <taxon>Lophotrochozoa</taxon>
        <taxon>Mollusca</taxon>
        <taxon>Gastropoda</taxon>
        <taxon>Heterobranchia</taxon>
        <taxon>Euthyneura</taxon>
        <taxon>Panpulmonata</taxon>
        <taxon>Sacoglossa</taxon>
        <taxon>Placobranchoidea</taxon>
        <taxon>Plakobranchidae</taxon>
        <taxon>Plakobranchus</taxon>
    </lineage>
</organism>
<sequence length="125" mass="14004">MAQQKMAEHDTVESENEWEESLIMLQLPSKINNKNEGESYCQILGLSTEQPMVKIKNQLFAGKLSETLGTHLFLEVDGKPEATQANKSQIKNVTRSDKQMVLEPVYLEPKKVNKAAGKGEASEKQ</sequence>
<dbReference type="InterPro" id="IPR019481">
    <property type="entry name" value="TFIIIC_triple_barrel"/>
</dbReference>
<dbReference type="EMBL" id="BLXT01005065">
    <property type="protein sequence ID" value="GFO19595.1"/>
    <property type="molecule type" value="Genomic_DNA"/>
</dbReference>
<dbReference type="GO" id="GO:0006383">
    <property type="term" value="P:transcription by RNA polymerase III"/>
    <property type="evidence" value="ECO:0007669"/>
    <property type="project" value="InterPro"/>
</dbReference>